<dbReference type="PANTHER" id="PTHR43708:SF4">
    <property type="entry name" value="OXIDOREDUCTASE YCEM-RELATED"/>
    <property type="match status" value="1"/>
</dbReference>
<proteinExistence type="predicted"/>
<feature type="domain" description="YceM-like C-terminal" evidence="2">
    <location>
        <begin position="153"/>
        <end position="254"/>
    </location>
</feature>
<organism evidence="3 4">
    <name type="scientific">Vagococcus fluvialis</name>
    <dbReference type="NCBI Taxonomy" id="2738"/>
    <lineage>
        <taxon>Bacteria</taxon>
        <taxon>Bacillati</taxon>
        <taxon>Bacillota</taxon>
        <taxon>Bacilli</taxon>
        <taxon>Lactobacillales</taxon>
        <taxon>Enterococcaceae</taxon>
        <taxon>Vagococcus</taxon>
    </lineage>
</organism>
<dbReference type="Pfam" id="PF01408">
    <property type="entry name" value="GFO_IDH_MocA"/>
    <property type="match status" value="1"/>
</dbReference>
<dbReference type="EMBL" id="NGJX01000007">
    <property type="protein sequence ID" value="RSU01515.1"/>
    <property type="molecule type" value="Genomic_DNA"/>
</dbReference>
<dbReference type="AlphaFoldDB" id="A0A430A461"/>
<dbReference type="InterPro" id="IPR051317">
    <property type="entry name" value="Gfo/Idh/MocA_oxidoreduct"/>
</dbReference>
<dbReference type="Gene3D" id="3.40.50.720">
    <property type="entry name" value="NAD(P)-binding Rossmann-like Domain"/>
    <property type="match status" value="1"/>
</dbReference>
<dbReference type="Pfam" id="PF21378">
    <property type="entry name" value="YceM-like_C"/>
    <property type="match status" value="1"/>
</dbReference>
<evidence type="ECO:0000259" key="1">
    <source>
        <dbReference type="Pfam" id="PF01408"/>
    </source>
</evidence>
<evidence type="ECO:0000313" key="3">
    <source>
        <dbReference type="EMBL" id="RSU01515.1"/>
    </source>
</evidence>
<feature type="domain" description="Gfo/Idh/MocA-like oxidoreductase N-terminal" evidence="1">
    <location>
        <begin position="15"/>
        <end position="134"/>
    </location>
</feature>
<comment type="caution">
    <text evidence="3">The sequence shown here is derived from an EMBL/GenBank/DDBJ whole genome shotgun (WGS) entry which is preliminary data.</text>
</comment>
<dbReference type="GO" id="GO:0000166">
    <property type="term" value="F:nucleotide binding"/>
    <property type="evidence" value="ECO:0007669"/>
    <property type="project" value="InterPro"/>
</dbReference>
<accession>A0A430A461</accession>
<dbReference type="InterPro" id="IPR048477">
    <property type="entry name" value="YceM-like_C"/>
</dbReference>
<evidence type="ECO:0000259" key="2">
    <source>
        <dbReference type="Pfam" id="PF21378"/>
    </source>
</evidence>
<protein>
    <submittedName>
        <fullName evidence="3">Uncharacterized protein</fullName>
    </submittedName>
</protein>
<sequence>MIHLINRERLGDDNMKIGVVGLGGIFKKAYLPVISANRKNVDYYFASQNEATKNMLRDKYGFTHFCETLDDLIKLEVDAVFIHAATVAHFKTAKQVLEAGIHVFMDKPLSEEFEETKELLNLAKEHGVELMVGFNRRFVPSVEHIFSQDNKRVIYLEKNRAFAEQETKFAINDMFLHLVDTAVYLLDSPDIKIVSSKLVAESSLDYVTLQLEAGNTTAIVSMDMKSGAHTEIFRSTSIDGIIQVTNLGETTIETPKEVKKLNTSDWTPTLVTRGFDSMVKAFLNFLETGDTSNLRQDNVLLSHEICKKVLEK</sequence>
<dbReference type="InterPro" id="IPR036291">
    <property type="entry name" value="NAD(P)-bd_dom_sf"/>
</dbReference>
<dbReference type="OrthoDB" id="9815825at2"/>
<name>A0A430A461_9ENTE</name>
<reference evidence="3 4" key="1">
    <citation type="submission" date="2017-05" db="EMBL/GenBank/DDBJ databases">
        <title>Vagococcus spp. assemblies.</title>
        <authorList>
            <person name="Gulvik C.A."/>
        </authorList>
    </citation>
    <scope>NUCLEOTIDE SEQUENCE [LARGE SCALE GENOMIC DNA]</scope>
    <source>
        <strain evidence="3 4">NCFB 2497</strain>
    </source>
</reference>
<keyword evidence="4" id="KW-1185">Reference proteome</keyword>
<dbReference type="SUPFAM" id="SSF55347">
    <property type="entry name" value="Glyceraldehyde-3-phosphate dehydrogenase-like, C-terminal domain"/>
    <property type="match status" value="1"/>
</dbReference>
<evidence type="ECO:0000313" key="4">
    <source>
        <dbReference type="Proteomes" id="UP000288197"/>
    </source>
</evidence>
<dbReference type="InterPro" id="IPR000683">
    <property type="entry name" value="Gfo/Idh/MocA-like_OxRdtase_N"/>
</dbReference>
<gene>
    <name evidence="3" type="ORF">CBF32_08280</name>
</gene>
<dbReference type="SUPFAM" id="SSF51735">
    <property type="entry name" value="NAD(P)-binding Rossmann-fold domains"/>
    <property type="match status" value="1"/>
</dbReference>
<dbReference type="Proteomes" id="UP000288197">
    <property type="component" value="Unassembled WGS sequence"/>
</dbReference>
<dbReference type="PANTHER" id="PTHR43708">
    <property type="entry name" value="CONSERVED EXPRESSED OXIDOREDUCTASE (EUROFUNG)"/>
    <property type="match status" value="1"/>
</dbReference>
<dbReference type="Gene3D" id="3.30.360.10">
    <property type="entry name" value="Dihydrodipicolinate Reductase, domain 2"/>
    <property type="match status" value="1"/>
</dbReference>